<proteinExistence type="predicted"/>
<protein>
    <submittedName>
        <fullName evidence="1">Uncharacterized protein</fullName>
    </submittedName>
</protein>
<evidence type="ECO:0000313" key="1">
    <source>
        <dbReference type="EMBL" id="MBX48310.1"/>
    </source>
</evidence>
<dbReference type="EMBL" id="GGEC01067826">
    <property type="protein sequence ID" value="MBX48310.1"/>
    <property type="molecule type" value="Transcribed_RNA"/>
</dbReference>
<reference evidence="1" key="1">
    <citation type="submission" date="2018-02" db="EMBL/GenBank/DDBJ databases">
        <title>Rhizophora mucronata_Transcriptome.</title>
        <authorList>
            <person name="Meera S.P."/>
            <person name="Sreeshan A."/>
            <person name="Augustine A."/>
        </authorList>
    </citation>
    <scope>NUCLEOTIDE SEQUENCE</scope>
    <source>
        <tissue evidence="1">Leaf</tissue>
    </source>
</reference>
<dbReference type="AlphaFoldDB" id="A0A2P2P0L6"/>
<sequence length="42" mass="4676">MPELKKISCFFSSCNPASILWFITNTVDLQQSNEGKLSTSIP</sequence>
<accession>A0A2P2P0L6</accession>
<name>A0A2P2P0L6_RHIMU</name>
<organism evidence="1">
    <name type="scientific">Rhizophora mucronata</name>
    <name type="common">Asiatic mangrove</name>
    <dbReference type="NCBI Taxonomy" id="61149"/>
    <lineage>
        <taxon>Eukaryota</taxon>
        <taxon>Viridiplantae</taxon>
        <taxon>Streptophyta</taxon>
        <taxon>Embryophyta</taxon>
        <taxon>Tracheophyta</taxon>
        <taxon>Spermatophyta</taxon>
        <taxon>Magnoliopsida</taxon>
        <taxon>eudicotyledons</taxon>
        <taxon>Gunneridae</taxon>
        <taxon>Pentapetalae</taxon>
        <taxon>rosids</taxon>
        <taxon>fabids</taxon>
        <taxon>Malpighiales</taxon>
        <taxon>Rhizophoraceae</taxon>
        <taxon>Rhizophora</taxon>
    </lineage>
</organism>